<comment type="caution">
    <text evidence="3">The sequence shown here is derived from an EMBL/GenBank/DDBJ whole genome shotgun (WGS) entry which is preliminary data.</text>
</comment>
<feature type="compositionally biased region" description="Polar residues" evidence="2">
    <location>
        <begin position="427"/>
        <end position="438"/>
    </location>
</feature>
<sequence>MSVPSTRPSSALTASVSLAESVQSNQAVFDRINQRYANDIAREHALDQLMDEVTGHGARLEADDQSENEKTSYRDDDDILVEMERLLHDVTISQKTAQSTVNQLHQSRFARPQTATTPKQDLMSFLSFGSSPTKKQPVRVSSATFRPQTSRREKTSSVGSSMIIPNRTVHTQIGLDERIRELNITHRKREQEMEKRFQIELHRLEEENTRLRIEAQVKQENATTAQSEVTDLNRIIALLKEKISIQNGQLIKYEREMGRLQDEEDMKLKLSDMNLDVERVSAEEYLHMKRREEAMGLQLIEAQNRISELEEKLAQPLQQNLNMTNYSSRSMESELEAPTRMSQLQQKVTVAETKVAILEKELERQKRRTNEWGNVELELCFLFERVSGRKLKDYYDFKAEAGLGMDFLEDDADELDPTKPKQKKTTSAHSTSRTAQPSSSPPAKGAKESNAAGYVVPNPDNLMELINALSLYVEGRVETAAGKRLIELTGLANKYWVKYFHDEEELKFRPKMVFDRLVQMMEDEKKLAGGRERVIQVQKENIKMVKDENEKLKREVRRMEIELERTRKWVREGKKEEKNSTPDPENGVEFTYIPDTSPNVPFFITEAEDEDKEETKSRSFSRPQSALNTTHTTSRSNGSTATRTRPQSAATAQSTLQWIEWEKKYEKEGETLKQREKQIKQLIDDREKERQRQEQSLRLGMTASLVLNQLEEDKLAEQRVKSRKMKRTADGKEADWFLKRKKENKSIRTGMDNLLSHLKK</sequence>
<evidence type="ECO:0000313" key="3">
    <source>
        <dbReference type="EMBL" id="KAK2964380.1"/>
    </source>
</evidence>
<accession>A0ABQ9YKU9</accession>
<dbReference type="Proteomes" id="UP001281761">
    <property type="component" value="Unassembled WGS sequence"/>
</dbReference>
<proteinExistence type="predicted"/>
<evidence type="ECO:0000313" key="4">
    <source>
        <dbReference type="Proteomes" id="UP001281761"/>
    </source>
</evidence>
<feature type="coiled-coil region" evidence="1">
    <location>
        <begin position="535"/>
        <end position="569"/>
    </location>
</feature>
<feature type="coiled-coil region" evidence="1">
    <location>
        <begin position="187"/>
        <end position="263"/>
    </location>
</feature>
<keyword evidence="1" id="KW-0175">Coiled coil</keyword>
<feature type="region of interest" description="Disordered" evidence="2">
    <location>
        <begin position="412"/>
        <end position="452"/>
    </location>
</feature>
<organism evidence="3 4">
    <name type="scientific">Blattamonas nauphoetae</name>
    <dbReference type="NCBI Taxonomy" id="2049346"/>
    <lineage>
        <taxon>Eukaryota</taxon>
        <taxon>Metamonada</taxon>
        <taxon>Preaxostyla</taxon>
        <taxon>Oxymonadida</taxon>
        <taxon>Blattamonas</taxon>
    </lineage>
</organism>
<feature type="compositionally biased region" description="Polar residues" evidence="2">
    <location>
        <begin position="128"/>
        <end position="148"/>
    </location>
</feature>
<feature type="region of interest" description="Disordered" evidence="2">
    <location>
        <begin position="572"/>
        <end position="653"/>
    </location>
</feature>
<evidence type="ECO:0000256" key="1">
    <source>
        <dbReference type="SAM" id="Coils"/>
    </source>
</evidence>
<name>A0ABQ9YKU9_9EUKA</name>
<keyword evidence="4" id="KW-1185">Reference proteome</keyword>
<protein>
    <submittedName>
        <fullName evidence="3">Uncharacterized protein</fullName>
    </submittedName>
</protein>
<feature type="coiled-coil region" evidence="1">
    <location>
        <begin position="292"/>
        <end position="368"/>
    </location>
</feature>
<dbReference type="EMBL" id="JARBJD010000003">
    <property type="protein sequence ID" value="KAK2964380.1"/>
    <property type="molecule type" value="Genomic_DNA"/>
</dbReference>
<feature type="region of interest" description="Disordered" evidence="2">
    <location>
        <begin position="128"/>
        <end position="159"/>
    </location>
</feature>
<gene>
    <name evidence="3" type="ORF">BLNAU_911</name>
</gene>
<evidence type="ECO:0000256" key="2">
    <source>
        <dbReference type="SAM" id="MobiDB-lite"/>
    </source>
</evidence>
<feature type="compositionally biased region" description="Polar residues" evidence="2">
    <location>
        <begin position="618"/>
        <end position="653"/>
    </location>
</feature>
<reference evidence="3 4" key="1">
    <citation type="journal article" date="2022" name="bioRxiv">
        <title>Genomics of Preaxostyla Flagellates Illuminates Evolutionary Transitions and the Path Towards Mitochondrial Loss.</title>
        <authorList>
            <person name="Novak L.V.F."/>
            <person name="Treitli S.C."/>
            <person name="Pyrih J."/>
            <person name="Halakuc P."/>
            <person name="Pipaliya S.V."/>
            <person name="Vacek V."/>
            <person name="Brzon O."/>
            <person name="Soukal P."/>
            <person name="Eme L."/>
            <person name="Dacks J.B."/>
            <person name="Karnkowska A."/>
            <person name="Elias M."/>
            <person name="Hampl V."/>
        </authorList>
    </citation>
    <scope>NUCLEOTIDE SEQUENCE [LARGE SCALE GENOMIC DNA]</scope>
    <source>
        <strain evidence="3">NAU3</strain>
        <tissue evidence="3">Gut</tissue>
    </source>
</reference>
<feature type="coiled-coil region" evidence="1">
    <location>
        <begin position="665"/>
        <end position="692"/>
    </location>
</feature>